<dbReference type="AlphaFoldDB" id="A0A941D4X9"/>
<keyword evidence="1" id="KW-1133">Transmembrane helix</keyword>
<evidence type="ECO:0000313" key="3">
    <source>
        <dbReference type="EMBL" id="QQZ49628.1"/>
    </source>
</evidence>
<evidence type="ECO:0000313" key="4">
    <source>
        <dbReference type="Proteomes" id="UP000622580"/>
    </source>
</evidence>
<evidence type="ECO:0000313" key="2">
    <source>
        <dbReference type="EMBL" id="MBR7620878.1"/>
    </source>
</evidence>
<keyword evidence="1" id="KW-0812">Transmembrane</keyword>
<protein>
    <submittedName>
        <fullName evidence="2">DUF805 domain-containing protein</fullName>
    </submittedName>
</protein>
<dbReference type="RefSeq" id="WP_215341597.1">
    <property type="nucleotide sequence ID" value="NZ_JAGSGD010000001.1"/>
</dbReference>
<gene>
    <name evidence="2" type="ORF">JKL49_15895</name>
    <name evidence="3" type="ORF">JKL49_22430</name>
</gene>
<reference evidence="2" key="2">
    <citation type="submission" date="2021-04" db="EMBL/GenBank/DDBJ databases">
        <title>Draft genome assembly of strain Phenylobacterium sp. 20VBR1 using MiniION and Illumina platforms.</title>
        <authorList>
            <person name="Thomas F.A."/>
            <person name="Krishnan K.P."/>
            <person name="Sinha R.K."/>
        </authorList>
    </citation>
    <scope>NUCLEOTIDE SEQUENCE</scope>
    <source>
        <strain evidence="2">20VBR1</strain>
    </source>
</reference>
<keyword evidence="1" id="KW-0472">Membrane</keyword>
<feature type="transmembrane region" description="Helical" evidence="1">
    <location>
        <begin position="109"/>
        <end position="132"/>
    </location>
</feature>
<dbReference type="EMBL" id="CP068570">
    <property type="protein sequence ID" value="QQZ49628.1"/>
    <property type="molecule type" value="Genomic_DNA"/>
</dbReference>
<keyword evidence="4" id="KW-1185">Reference proteome</keyword>
<accession>A0A941D4X9</accession>
<organism evidence="2 4">
    <name type="scientific">Phenylobacterium glaciei</name>
    <dbReference type="NCBI Taxonomy" id="2803784"/>
    <lineage>
        <taxon>Bacteria</taxon>
        <taxon>Pseudomonadati</taxon>
        <taxon>Pseudomonadota</taxon>
        <taxon>Alphaproteobacteria</taxon>
        <taxon>Caulobacterales</taxon>
        <taxon>Caulobacteraceae</taxon>
        <taxon>Phenylobacterium</taxon>
    </lineage>
</organism>
<reference evidence="3" key="1">
    <citation type="submission" date="2021-01" db="EMBL/GenBank/DDBJ databases">
        <title>Genome sequence of Phenylobacterium sp. 20VBR1 isolated from a valley glaceir, Ny-Alesund, Svalbard.</title>
        <authorList>
            <person name="Thomas F.A."/>
            <person name="Krishnan K.P."/>
            <person name="Sinha R.K."/>
        </authorList>
    </citation>
    <scope>NUCLEOTIDE SEQUENCE</scope>
    <source>
        <strain evidence="3">20VBR1</strain>
    </source>
</reference>
<name>A0A941D4X9_9CAUL</name>
<dbReference type="EMBL" id="JAGSGD010000001">
    <property type="protein sequence ID" value="MBR7620878.1"/>
    <property type="molecule type" value="Genomic_DNA"/>
</dbReference>
<proteinExistence type="predicted"/>
<dbReference type="Proteomes" id="UP000622580">
    <property type="component" value="Unassembled WGS sequence"/>
</dbReference>
<feature type="transmembrane region" description="Helical" evidence="1">
    <location>
        <begin position="76"/>
        <end position="97"/>
    </location>
</feature>
<evidence type="ECO:0000256" key="1">
    <source>
        <dbReference type="SAM" id="Phobius"/>
    </source>
</evidence>
<feature type="transmembrane region" description="Helical" evidence="1">
    <location>
        <begin position="20"/>
        <end position="40"/>
    </location>
</feature>
<sequence>MSIVKLFLWPRGRIGALSFWRALLVLLLVLFAVDLANYVAGGLHPLQMRFYLGLFCLFCWLCLAAKRLEDAGRSRFLAAIPAALLIAGLACVAFLVGALDGRSPAPTTMLGVIGPVAGIVVFLGSTLWIGLLKPRPS</sequence>
<feature type="transmembrane region" description="Helical" evidence="1">
    <location>
        <begin position="46"/>
        <end position="64"/>
    </location>
</feature>